<comment type="caution">
    <text evidence="1">The sequence shown here is derived from an EMBL/GenBank/DDBJ whole genome shotgun (WGS) entry which is preliminary data.</text>
</comment>
<evidence type="ECO:0000313" key="1">
    <source>
        <dbReference type="EMBL" id="KAF7682562.1"/>
    </source>
</evidence>
<evidence type="ECO:0000313" key="2">
    <source>
        <dbReference type="Proteomes" id="UP001516464"/>
    </source>
</evidence>
<accession>A0ABQ7HWN3</accession>
<protein>
    <submittedName>
        <fullName evidence="1">Uncharacterized protein</fullName>
    </submittedName>
</protein>
<keyword evidence="2" id="KW-1185">Reference proteome</keyword>
<gene>
    <name evidence="1" type="ORF">TCON_2214</name>
</gene>
<reference evidence="1 2" key="1">
    <citation type="submission" date="2019-01" db="EMBL/GenBank/DDBJ databases">
        <title>Genomes sequencing and comparative genomics of infectious freshwater microsporidia, Cucumispora dikerogammari and Thelohania contejeani.</title>
        <authorList>
            <person name="Cormier A."/>
            <person name="Giraud I."/>
            <person name="Wattier R."/>
            <person name="Teixeira M."/>
            <person name="Grandjean F."/>
            <person name="Rigaud T."/>
            <person name="Cordaux R."/>
        </authorList>
    </citation>
    <scope>NUCLEOTIDE SEQUENCE [LARGE SCALE GENOMIC DNA]</scope>
    <source>
        <strain evidence="1">T1</strain>
        <tissue evidence="1">Spores</tissue>
    </source>
</reference>
<proteinExistence type="predicted"/>
<dbReference type="Proteomes" id="UP001516464">
    <property type="component" value="Unassembled WGS sequence"/>
</dbReference>
<organism evidence="1 2">
    <name type="scientific">Astathelohania contejeani</name>
    <dbReference type="NCBI Taxonomy" id="164912"/>
    <lineage>
        <taxon>Eukaryota</taxon>
        <taxon>Fungi</taxon>
        <taxon>Fungi incertae sedis</taxon>
        <taxon>Microsporidia</taxon>
        <taxon>Astathelohaniidae</taxon>
        <taxon>Astathelohania</taxon>
    </lineage>
</organism>
<name>A0ABQ7HWN3_9MICR</name>
<dbReference type="EMBL" id="SBIQ01000224">
    <property type="protein sequence ID" value="KAF7682562.1"/>
    <property type="molecule type" value="Genomic_DNA"/>
</dbReference>
<sequence length="823" mass="95109">MQSTTYNELLKGTKSLSNDDIAAIKSTLKSTKTPANGIKGRHAILYLLMHMYNRQEAVIDDEIVKILYDLLNEDDTNTHAILGLFRAMAKEEIVRPYFEKYLGSQDEVDKVGINFCLMAPKGINIKNKTLKAMAELSDPKLILKALKKHKHEINKHLLNSFFESIKAGILGETNLNTKFYCEDKSIINLTTFRILGELNEILCRCEPKLMDLETPEIDEKYAHFIVSFMVDKQTILEGYRILENFVGDLFNALETISDSERIKNKQILKEDQEFILVLLKGLNIMCGIQELRINFIRFIPTLVYATNSKLCYKTKGLIYEILSKMEEGMAVIEKCLRVQRVFSQERIYSDLVAEMAEGEFYLIPGFLKLCLRLSTTKEVQDFAIAAISSEDPKIVFLSLRILNLEGGETKLGVDCLKHIRETITRKKDHNNRDITQSTVCNEFISYCLKNPIPGLLRHVGLINAIFLTPSSHFFKFIRTFSFEDIAIYLNEAIFERISENRTEGLEYLNDGCKENREFCRFVILHRRLINEFITSGRIILSIWNSVMEQCMDEVYDLIRNGDIRIEPEISPEYFEIQSKMLIYGIMTSKEESLSNKTDIGLISHNDVIRHYQTRENGENLLKSYCQYLKCRIINNENVEIELKELIQYKAESIYDLLGYYKICVSNNISTDSLDDIGVKSYAMNNLSDITPEYFLLHFERCNPFEKYLLLFGVGLRILEKGSPIQLVEIINRELTRLINLNLKGKENVCLFKLCLLILSMLDNVDSSIKIIRNINLADMEEEIVDLCVRVNARNLINGGTSNLDMYWLKKSKLWDQIRELLEV</sequence>